<name>A0AAE0ZHD0_9GAST</name>
<evidence type="ECO:0000256" key="1">
    <source>
        <dbReference type="SAM" id="MobiDB-lite"/>
    </source>
</evidence>
<keyword evidence="3" id="KW-1185">Reference proteome</keyword>
<dbReference type="EMBL" id="JAWDGP010003930">
    <property type="protein sequence ID" value="KAK3769414.1"/>
    <property type="molecule type" value="Genomic_DNA"/>
</dbReference>
<gene>
    <name evidence="2" type="ORF">RRG08_009566</name>
</gene>
<dbReference type="AlphaFoldDB" id="A0AAE0ZHD0"/>
<dbReference type="Proteomes" id="UP001283361">
    <property type="component" value="Unassembled WGS sequence"/>
</dbReference>
<proteinExistence type="predicted"/>
<comment type="caution">
    <text evidence="2">The sequence shown here is derived from an EMBL/GenBank/DDBJ whole genome shotgun (WGS) entry which is preliminary data.</text>
</comment>
<feature type="region of interest" description="Disordered" evidence="1">
    <location>
        <begin position="1"/>
        <end position="30"/>
    </location>
</feature>
<evidence type="ECO:0000313" key="3">
    <source>
        <dbReference type="Proteomes" id="UP001283361"/>
    </source>
</evidence>
<sequence length="106" mass="12646">MFRKDSVHYRNSQNYLRHDPERLGSLPYPPRAILDMTRKDSAHPKTRLKMTRKDPVNYRARNRLHMTRKDSVRYPGLYRRVIGLLRISDRVCGREALRVMSKGHLT</sequence>
<protein>
    <submittedName>
        <fullName evidence="2">Uncharacterized protein</fullName>
    </submittedName>
</protein>
<reference evidence="2" key="1">
    <citation type="journal article" date="2023" name="G3 (Bethesda)">
        <title>A reference genome for the long-term kleptoplast-retaining sea slug Elysia crispata morphotype clarki.</title>
        <authorList>
            <person name="Eastman K.E."/>
            <person name="Pendleton A.L."/>
            <person name="Shaikh M.A."/>
            <person name="Suttiyut T."/>
            <person name="Ogas R."/>
            <person name="Tomko P."/>
            <person name="Gavelis G."/>
            <person name="Widhalm J.R."/>
            <person name="Wisecaver J.H."/>
        </authorList>
    </citation>
    <scope>NUCLEOTIDE SEQUENCE</scope>
    <source>
        <strain evidence="2">ECLA1</strain>
    </source>
</reference>
<organism evidence="2 3">
    <name type="scientific">Elysia crispata</name>
    <name type="common">lettuce slug</name>
    <dbReference type="NCBI Taxonomy" id="231223"/>
    <lineage>
        <taxon>Eukaryota</taxon>
        <taxon>Metazoa</taxon>
        <taxon>Spiralia</taxon>
        <taxon>Lophotrochozoa</taxon>
        <taxon>Mollusca</taxon>
        <taxon>Gastropoda</taxon>
        <taxon>Heterobranchia</taxon>
        <taxon>Euthyneura</taxon>
        <taxon>Panpulmonata</taxon>
        <taxon>Sacoglossa</taxon>
        <taxon>Placobranchoidea</taxon>
        <taxon>Plakobranchidae</taxon>
        <taxon>Elysia</taxon>
    </lineage>
</organism>
<evidence type="ECO:0000313" key="2">
    <source>
        <dbReference type="EMBL" id="KAK3769414.1"/>
    </source>
</evidence>
<accession>A0AAE0ZHD0</accession>